<dbReference type="InterPro" id="IPR029278">
    <property type="entry name" value="Imm26"/>
</dbReference>
<proteinExistence type="predicted"/>
<name>A0AB39X3C7_9GAMM</name>
<dbReference type="EMBL" id="CP165718">
    <property type="protein sequence ID" value="XDV08551.1"/>
    <property type="molecule type" value="Genomic_DNA"/>
</dbReference>
<sequence length="158" mass="18316">MAKKFKEGDIFVIPMKGGNYCFGKVLANTWGFFDFCSKEPIFDEEKLKSSSYAFQISVVDAPLKNGQWKIIANMDLTEEERVKKYFYKMDKLSHKVWKTLTGIEEIPTTIEECLSLELCAVYDPVHVLERLEYYFSGEDDPSILYDTKMLEEKGISTM</sequence>
<dbReference type="AlphaFoldDB" id="A0AB39X3C7"/>
<protein>
    <submittedName>
        <fullName evidence="1">Immunity 26/phosphotriesterase HocA family protein</fullName>
    </submittedName>
</protein>
<dbReference type="RefSeq" id="WP_153826133.1">
    <property type="nucleotide sequence ID" value="NZ_CP165718.1"/>
</dbReference>
<gene>
    <name evidence="1" type="ORF">AB8S08_07145</name>
</gene>
<evidence type="ECO:0000313" key="1">
    <source>
        <dbReference type="EMBL" id="XDV08551.1"/>
    </source>
</evidence>
<dbReference type="Pfam" id="PF15428">
    <property type="entry name" value="Imm26"/>
    <property type="match status" value="1"/>
</dbReference>
<reference evidence="1" key="1">
    <citation type="submission" date="2024-07" db="EMBL/GenBank/DDBJ databases">
        <title>Whole genome sequence of bacterial strains from algal surface.</title>
        <authorList>
            <person name="Kumar P."/>
        </authorList>
    </citation>
    <scope>NUCLEOTIDE SEQUENCE</scope>
    <source>
        <strain evidence="1">PP-1MA</strain>
    </source>
</reference>
<organism evidence="1">
    <name type="scientific">Pseudidiomarina sp. PP-1MA</name>
    <dbReference type="NCBI Taxonomy" id="3237706"/>
    <lineage>
        <taxon>Bacteria</taxon>
        <taxon>Pseudomonadati</taxon>
        <taxon>Pseudomonadota</taxon>
        <taxon>Gammaproteobacteria</taxon>
        <taxon>Alteromonadales</taxon>
        <taxon>Idiomarinaceae</taxon>
        <taxon>Pseudidiomarina</taxon>
    </lineage>
</organism>
<accession>A0AB39X3C7</accession>